<keyword evidence="6" id="KW-1185">Reference proteome</keyword>
<evidence type="ECO:0000256" key="2">
    <source>
        <dbReference type="ARBA" id="ARBA00022801"/>
    </source>
</evidence>
<evidence type="ECO:0000313" key="5">
    <source>
        <dbReference type="EMBL" id="KAJ5248558.1"/>
    </source>
</evidence>
<dbReference type="GeneID" id="83196609"/>
<dbReference type="PANTHER" id="PTHR48081">
    <property type="entry name" value="AB HYDROLASE SUPERFAMILY PROTEIN C4A8.06C"/>
    <property type="match status" value="1"/>
</dbReference>
<feature type="active site" evidence="3">
    <location>
        <position position="207"/>
    </location>
</feature>
<dbReference type="PROSITE" id="PS01174">
    <property type="entry name" value="LIPASE_GDXG_SER"/>
    <property type="match status" value="1"/>
</dbReference>
<dbReference type="Gene3D" id="3.40.50.1820">
    <property type="entry name" value="alpha/beta hydrolase"/>
    <property type="match status" value="1"/>
</dbReference>
<dbReference type="Proteomes" id="UP001150941">
    <property type="component" value="Unassembled WGS sequence"/>
</dbReference>
<dbReference type="GO" id="GO:0017000">
    <property type="term" value="P:antibiotic biosynthetic process"/>
    <property type="evidence" value="ECO:0007669"/>
    <property type="project" value="UniProtKB-ARBA"/>
</dbReference>
<dbReference type="PANTHER" id="PTHR48081:SF7">
    <property type="entry name" value="ALPHA_BETA HYDROLASE FOLD-3 DOMAIN-CONTAINING PROTEIN"/>
    <property type="match status" value="1"/>
</dbReference>
<evidence type="ECO:0000313" key="6">
    <source>
        <dbReference type="Proteomes" id="UP001150941"/>
    </source>
</evidence>
<dbReference type="OrthoDB" id="5354320at2759"/>
<accession>A0A9W9PL22</accession>
<gene>
    <name evidence="5" type="ORF">N7468_000009</name>
</gene>
<evidence type="ECO:0000256" key="3">
    <source>
        <dbReference type="PROSITE-ProRule" id="PRU10038"/>
    </source>
</evidence>
<dbReference type="InterPro" id="IPR033140">
    <property type="entry name" value="Lipase_GDXG_put_SER_AS"/>
</dbReference>
<proteinExistence type="inferred from homology"/>
<dbReference type="Pfam" id="PF07859">
    <property type="entry name" value="Abhydrolase_3"/>
    <property type="match status" value="1"/>
</dbReference>
<comment type="similarity">
    <text evidence="1">Belongs to the 'GDXG' lipolytic enzyme family.</text>
</comment>
<reference evidence="5" key="2">
    <citation type="journal article" date="2023" name="IMA Fungus">
        <title>Comparative genomic study of the Penicillium genus elucidates a diverse pangenome and 15 lateral gene transfer events.</title>
        <authorList>
            <person name="Petersen C."/>
            <person name="Sorensen T."/>
            <person name="Nielsen M.R."/>
            <person name="Sondergaard T.E."/>
            <person name="Sorensen J.L."/>
            <person name="Fitzpatrick D.A."/>
            <person name="Frisvad J.C."/>
            <person name="Nielsen K.L."/>
        </authorList>
    </citation>
    <scope>NUCLEOTIDE SEQUENCE</scope>
    <source>
        <strain evidence="5">IBT 19713</strain>
    </source>
</reference>
<dbReference type="AlphaFoldDB" id="A0A9W9PL22"/>
<protein>
    <submittedName>
        <fullName evidence="5">Benzoate 4-monooxygenase cytochrome P450</fullName>
    </submittedName>
</protein>
<dbReference type="InterPro" id="IPR013094">
    <property type="entry name" value="AB_hydrolase_3"/>
</dbReference>
<dbReference type="InterPro" id="IPR029058">
    <property type="entry name" value="AB_hydrolase_fold"/>
</dbReference>
<comment type="caution">
    <text evidence="5">The sequence shown here is derived from an EMBL/GenBank/DDBJ whole genome shotgun (WGS) entry which is preliminary data.</text>
</comment>
<evidence type="ECO:0000256" key="1">
    <source>
        <dbReference type="ARBA" id="ARBA00010515"/>
    </source>
</evidence>
<sequence>MDFQNTKHLVSAAQKMRAEYLKGAHTTAISVQQAATCRNDPVKGPLWISKFSLPRPTDDTSLDLLLKLVDEANEHHVRYDHPISVPLDFEWVGYRSNVQKHTPQPEVGEKEKFAKLTAETKSPLTILYLYGGTFVLNSPSSYRKTAASLSQATGGKVLLVRQRLAPQNPFPAALLDAFQAYLTLLNPPAGSPHEPIPASSIVVAGDSSGACLALGLLQVLLRLQRRGATITFHGATAPPVVPAGMALLSPVADLTNAFPSFDRNAYCDIFPVPIEKLPYLEKSFPICAAWPTRPPRANLYCEAGMLAHPLASPAAADDWTGTCPIWMGSGQEQIVDASRLVAREIHRAGGSVTLREYESMPHTFFWVFRGAPQTKEILAEWAQAIVRFARGERPPSSAQFIRARGLRAEPLQMEDLVSFTVQQAQEMMWKKTQGYKVPAFHQEPGRSSL</sequence>
<dbReference type="GO" id="GO:0016787">
    <property type="term" value="F:hydrolase activity"/>
    <property type="evidence" value="ECO:0007669"/>
    <property type="project" value="UniProtKB-KW"/>
</dbReference>
<organism evidence="5 6">
    <name type="scientific">Penicillium chermesinum</name>
    <dbReference type="NCBI Taxonomy" id="63820"/>
    <lineage>
        <taxon>Eukaryota</taxon>
        <taxon>Fungi</taxon>
        <taxon>Dikarya</taxon>
        <taxon>Ascomycota</taxon>
        <taxon>Pezizomycotina</taxon>
        <taxon>Eurotiomycetes</taxon>
        <taxon>Eurotiomycetidae</taxon>
        <taxon>Eurotiales</taxon>
        <taxon>Aspergillaceae</taxon>
        <taxon>Penicillium</taxon>
    </lineage>
</organism>
<dbReference type="GO" id="GO:0072330">
    <property type="term" value="P:monocarboxylic acid biosynthetic process"/>
    <property type="evidence" value="ECO:0007669"/>
    <property type="project" value="UniProtKB-ARBA"/>
</dbReference>
<dbReference type="SUPFAM" id="SSF53474">
    <property type="entry name" value="alpha/beta-Hydrolases"/>
    <property type="match status" value="1"/>
</dbReference>
<evidence type="ECO:0000259" key="4">
    <source>
        <dbReference type="Pfam" id="PF07859"/>
    </source>
</evidence>
<dbReference type="InterPro" id="IPR050300">
    <property type="entry name" value="GDXG_lipolytic_enzyme"/>
</dbReference>
<keyword evidence="2" id="KW-0378">Hydrolase</keyword>
<dbReference type="EMBL" id="JAPQKS010000001">
    <property type="protein sequence ID" value="KAJ5248558.1"/>
    <property type="molecule type" value="Genomic_DNA"/>
</dbReference>
<dbReference type="RefSeq" id="XP_058335337.1">
    <property type="nucleotide sequence ID" value="XM_058469306.1"/>
</dbReference>
<feature type="domain" description="Alpha/beta hydrolase fold-3" evidence="4">
    <location>
        <begin position="126"/>
        <end position="365"/>
    </location>
</feature>
<name>A0A9W9PL22_9EURO</name>
<reference evidence="5" key="1">
    <citation type="submission" date="2022-11" db="EMBL/GenBank/DDBJ databases">
        <authorList>
            <person name="Petersen C."/>
        </authorList>
    </citation>
    <scope>NUCLEOTIDE SEQUENCE</scope>
    <source>
        <strain evidence="5">IBT 19713</strain>
    </source>
</reference>